<dbReference type="GO" id="GO:0000472">
    <property type="term" value="P:endonucleolytic cleavage to generate mature 5'-end of SSU-rRNA from (SSU-rRNA, 5.8S rRNA, LSU-rRNA)"/>
    <property type="evidence" value="ECO:0007669"/>
    <property type="project" value="TreeGrafter"/>
</dbReference>
<evidence type="ECO:0000256" key="1">
    <source>
        <dbReference type="ARBA" id="ARBA00022737"/>
    </source>
</evidence>
<dbReference type="InterPro" id="IPR001313">
    <property type="entry name" value="Pumilio_RNA-bd_rpt"/>
</dbReference>
<accession>A0AA35RD40</accession>
<keyword evidence="1" id="KW-0677">Repeat</keyword>
<dbReference type="GO" id="GO:0030686">
    <property type="term" value="C:90S preribosome"/>
    <property type="evidence" value="ECO:0007669"/>
    <property type="project" value="TreeGrafter"/>
</dbReference>
<dbReference type="PROSITE" id="PS50302">
    <property type="entry name" value="PUM"/>
    <property type="match status" value="1"/>
</dbReference>
<dbReference type="GO" id="GO:0000447">
    <property type="term" value="P:endonucleolytic cleavage in ITS1 to separate SSU-rRNA from 5.8S rRNA and LSU-rRNA from tricistronic rRNA transcript (SSU-rRNA, 5.8S rRNA, LSU-rRNA)"/>
    <property type="evidence" value="ECO:0007669"/>
    <property type="project" value="TreeGrafter"/>
</dbReference>
<dbReference type="GO" id="GO:0000056">
    <property type="term" value="P:ribosomal small subunit export from nucleus"/>
    <property type="evidence" value="ECO:0007669"/>
    <property type="project" value="TreeGrafter"/>
</dbReference>
<evidence type="ECO:0000256" key="2">
    <source>
        <dbReference type="PROSITE-ProRule" id="PRU00317"/>
    </source>
</evidence>
<dbReference type="GO" id="GO:0003723">
    <property type="term" value="F:RNA binding"/>
    <property type="evidence" value="ECO:0007669"/>
    <property type="project" value="InterPro"/>
</dbReference>
<dbReference type="EMBL" id="CASHTH010000890">
    <property type="protein sequence ID" value="CAI8008752.1"/>
    <property type="molecule type" value="Genomic_DNA"/>
</dbReference>
<sequence length="299" mass="33667">MVQRVVRSIEEGLEDSDTEELSAVFTSSVGSHLVGVLLEVATADLHQWIWETCFQGKVLSFAIHPVANYPLQQFISVSDPAQAGLVLTELLLHLEDVLFAGHSGVVVKMAELCLRSTDQQSEMMKTLLVAFHAQDDPNTCIPLFLMLTAYEAYLEHEKKRETDKEIQRRSVHVQGSLLVQALFKYENPRVVVRSLLGMETDDLMWLSCDVAGSHAVDAFLSSSTVKSVKKKKLVEKIRPQLVPLCKDKHGSRVMDALWRSSEVTVKESLTEQLIAHEAELTEDFYGRIVMRNCNVAHYR</sequence>
<dbReference type="GO" id="GO:0005730">
    <property type="term" value="C:nucleolus"/>
    <property type="evidence" value="ECO:0007669"/>
    <property type="project" value="TreeGrafter"/>
</dbReference>
<feature type="repeat" description="Pumilio" evidence="2">
    <location>
        <begin position="236"/>
        <end position="271"/>
    </location>
</feature>
<dbReference type="PANTHER" id="PTHR13102">
    <property type="entry name" value="NUCLEOLAR PROTEIN 9"/>
    <property type="match status" value="1"/>
</dbReference>
<gene>
    <name evidence="3" type="ORF">GBAR_LOCUS5963</name>
</gene>
<dbReference type="SUPFAM" id="SSF48371">
    <property type="entry name" value="ARM repeat"/>
    <property type="match status" value="1"/>
</dbReference>
<keyword evidence="4" id="KW-1185">Reference proteome</keyword>
<organism evidence="3 4">
    <name type="scientific">Geodia barretti</name>
    <name type="common">Barrett's horny sponge</name>
    <dbReference type="NCBI Taxonomy" id="519541"/>
    <lineage>
        <taxon>Eukaryota</taxon>
        <taxon>Metazoa</taxon>
        <taxon>Porifera</taxon>
        <taxon>Demospongiae</taxon>
        <taxon>Heteroscleromorpha</taxon>
        <taxon>Tetractinellida</taxon>
        <taxon>Astrophorina</taxon>
        <taxon>Geodiidae</taxon>
        <taxon>Geodia</taxon>
    </lineage>
</organism>
<protein>
    <submittedName>
        <fullName evidence="3">Nucleolar protein 9</fullName>
    </submittedName>
</protein>
<dbReference type="InterPro" id="IPR011989">
    <property type="entry name" value="ARM-like"/>
</dbReference>
<dbReference type="Gene3D" id="1.25.10.10">
    <property type="entry name" value="Leucine-rich Repeat Variant"/>
    <property type="match status" value="1"/>
</dbReference>
<comment type="caution">
    <text evidence="3">The sequence shown here is derived from an EMBL/GenBank/DDBJ whole genome shotgun (WGS) entry which is preliminary data.</text>
</comment>
<dbReference type="InterPro" id="IPR016024">
    <property type="entry name" value="ARM-type_fold"/>
</dbReference>
<proteinExistence type="predicted"/>
<dbReference type="GO" id="GO:0000480">
    <property type="term" value="P:endonucleolytic cleavage in 5'-ETS of tricistronic rRNA transcript (SSU-rRNA, 5.8S rRNA, LSU-rRNA)"/>
    <property type="evidence" value="ECO:0007669"/>
    <property type="project" value="TreeGrafter"/>
</dbReference>
<dbReference type="GO" id="GO:0030688">
    <property type="term" value="C:preribosome, small subunit precursor"/>
    <property type="evidence" value="ECO:0007669"/>
    <property type="project" value="TreeGrafter"/>
</dbReference>
<name>A0AA35RD40_GEOBA</name>
<dbReference type="Pfam" id="PF22493">
    <property type="entry name" value="PUF_NOP9"/>
    <property type="match status" value="1"/>
</dbReference>
<reference evidence="3" key="1">
    <citation type="submission" date="2023-03" db="EMBL/GenBank/DDBJ databases">
        <authorList>
            <person name="Steffen K."/>
            <person name="Cardenas P."/>
        </authorList>
    </citation>
    <scope>NUCLEOTIDE SEQUENCE</scope>
</reference>
<dbReference type="SMART" id="SM00025">
    <property type="entry name" value="Pumilio"/>
    <property type="match status" value="3"/>
</dbReference>
<evidence type="ECO:0000313" key="4">
    <source>
        <dbReference type="Proteomes" id="UP001174909"/>
    </source>
</evidence>
<dbReference type="AlphaFoldDB" id="A0AA35RD40"/>
<evidence type="ECO:0000313" key="3">
    <source>
        <dbReference type="EMBL" id="CAI8008752.1"/>
    </source>
</evidence>
<dbReference type="PANTHER" id="PTHR13102:SF0">
    <property type="entry name" value="NUCLEOLAR PROTEIN 9"/>
    <property type="match status" value="1"/>
</dbReference>
<feature type="non-terminal residue" evidence="3">
    <location>
        <position position="299"/>
    </location>
</feature>
<dbReference type="InterPro" id="IPR040000">
    <property type="entry name" value="NOP9"/>
</dbReference>
<dbReference type="Proteomes" id="UP001174909">
    <property type="component" value="Unassembled WGS sequence"/>
</dbReference>